<dbReference type="EMBL" id="DVOO01000030">
    <property type="protein sequence ID" value="HIV26187.1"/>
    <property type="molecule type" value="Genomic_DNA"/>
</dbReference>
<dbReference type="SUPFAM" id="SSF53697">
    <property type="entry name" value="SIS domain"/>
    <property type="match status" value="1"/>
</dbReference>
<dbReference type="InterPro" id="IPR046348">
    <property type="entry name" value="SIS_dom_sf"/>
</dbReference>
<keyword evidence="1" id="KW-0805">Transcription regulation</keyword>
<name>A0A9D1TBY0_9FIRM</name>
<dbReference type="InterPro" id="IPR047640">
    <property type="entry name" value="RpiR-like"/>
</dbReference>
<dbReference type="PANTHER" id="PTHR30514">
    <property type="entry name" value="GLUCOKINASE"/>
    <property type="match status" value="1"/>
</dbReference>
<evidence type="ECO:0000259" key="5">
    <source>
        <dbReference type="PROSITE" id="PS51464"/>
    </source>
</evidence>
<feature type="domain" description="HTH rpiR-type" evidence="4">
    <location>
        <begin position="1"/>
        <end position="73"/>
    </location>
</feature>
<dbReference type="GO" id="GO:1901135">
    <property type="term" value="P:carbohydrate derivative metabolic process"/>
    <property type="evidence" value="ECO:0007669"/>
    <property type="project" value="InterPro"/>
</dbReference>
<dbReference type="Gene3D" id="1.10.10.10">
    <property type="entry name" value="Winged helix-like DNA-binding domain superfamily/Winged helix DNA-binding domain"/>
    <property type="match status" value="1"/>
</dbReference>
<keyword evidence="3" id="KW-0804">Transcription</keyword>
<dbReference type="PANTHER" id="PTHR30514:SF18">
    <property type="entry name" value="RPIR-FAMILY TRANSCRIPTIONAL REGULATOR"/>
    <property type="match status" value="1"/>
</dbReference>
<protein>
    <submittedName>
        <fullName evidence="6">MurR/RpiR family transcriptional regulator</fullName>
    </submittedName>
</protein>
<dbReference type="SUPFAM" id="SSF46689">
    <property type="entry name" value="Homeodomain-like"/>
    <property type="match status" value="1"/>
</dbReference>
<dbReference type="PROSITE" id="PS51071">
    <property type="entry name" value="HTH_RPIR"/>
    <property type="match status" value="1"/>
</dbReference>
<dbReference type="GO" id="GO:0003677">
    <property type="term" value="F:DNA binding"/>
    <property type="evidence" value="ECO:0007669"/>
    <property type="project" value="UniProtKB-KW"/>
</dbReference>
<feature type="domain" description="SIS" evidence="5">
    <location>
        <begin position="117"/>
        <end position="254"/>
    </location>
</feature>
<dbReference type="InterPro" id="IPR009057">
    <property type="entry name" value="Homeodomain-like_sf"/>
</dbReference>
<reference evidence="6" key="2">
    <citation type="journal article" date="2021" name="PeerJ">
        <title>Extensive microbial diversity within the chicken gut microbiome revealed by metagenomics and culture.</title>
        <authorList>
            <person name="Gilroy R."/>
            <person name="Ravi A."/>
            <person name="Getino M."/>
            <person name="Pursley I."/>
            <person name="Horton D.L."/>
            <person name="Alikhan N.F."/>
            <person name="Baker D."/>
            <person name="Gharbi K."/>
            <person name="Hall N."/>
            <person name="Watson M."/>
            <person name="Adriaenssens E.M."/>
            <person name="Foster-Nyarko E."/>
            <person name="Jarju S."/>
            <person name="Secka A."/>
            <person name="Antonio M."/>
            <person name="Oren A."/>
            <person name="Chaudhuri R.R."/>
            <person name="La Ragione R."/>
            <person name="Hildebrand F."/>
            <person name="Pallen M.J."/>
        </authorList>
    </citation>
    <scope>NUCLEOTIDE SEQUENCE</scope>
    <source>
        <strain evidence="6">CHK188-20938</strain>
    </source>
</reference>
<dbReference type="PROSITE" id="PS51464">
    <property type="entry name" value="SIS"/>
    <property type="match status" value="1"/>
</dbReference>
<evidence type="ECO:0000256" key="2">
    <source>
        <dbReference type="ARBA" id="ARBA00023125"/>
    </source>
</evidence>
<dbReference type="GO" id="GO:0003700">
    <property type="term" value="F:DNA-binding transcription factor activity"/>
    <property type="evidence" value="ECO:0007669"/>
    <property type="project" value="InterPro"/>
</dbReference>
<organism evidence="6 7">
    <name type="scientific">Candidatus Scatomonas pullistercoris</name>
    <dbReference type="NCBI Taxonomy" id="2840920"/>
    <lineage>
        <taxon>Bacteria</taxon>
        <taxon>Bacillati</taxon>
        <taxon>Bacillota</taxon>
        <taxon>Clostridia</taxon>
        <taxon>Lachnospirales</taxon>
        <taxon>Lachnospiraceae</taxon>
        <taxon>Lachnospiraceae incertae sedis</taxon>
        <taxon>Candidatus Scatomonas</taxon>
    </lineage>
</organism>
<dbReference type="AlphaFoldDB" id="A0A9D1TBY0"/>
<gene>
    <name evidence="6" type="ORF">IAB71_10495</name>
</gene>
<dbReference type="Pfam" id="PF01380">
    <property type="entry name" value="SIS"/>
    <property type="match status" value="1"/>
</dbReference>
<dbReference type="Gene3D" id="3.40.50.10490">
    <property type="entry name" value="Glucose-6-phosphate isomerase like protein, domain 1"/>
    <property type="match status" value="1"/>
</dbReference>
<accession>A0A9D1TBY0</accession>
<evidence type="ECO:0000256" key="3">
    <source>
        <dbReference type="ARBA" id="ARBA00023163"/>
    </source>
</evidence>
<sequence length="279" mass="30954">MKFPVMPPGFTRAERKIAEYISAHTEAFLFMGIAQLSETLQLSEATISRFARHVGCSDFKELKKVVMDQAALQGPAAKVAGTLLGEEEDFLAGWIRRQQLYLEKTLEELDREEFGRAVEALAAAGSVHIHGKNASGSLAGLLMFRLRRLGIRVNLIPSGGTEIFEGLSQAKEGDLVVMFSFSKVSAEGKAILEWSREAGYRTLSFTSRRYVPDEERADLNLFIYRGEEQEYHSAAAPAAVLDALVLALSRRLGAESGQKLDRLRRMKKSFPPGRSQETN</sequence>
<keyword evidence="2" id="KW-0238">DNA-binding</keyword>
<dbReference type="CDD" id="cd05013">
    <property type="entry name" value="SIS_RpiR"/>
    <property type="match status" value="1"/>
</dbReference>
<evidence type="ECO:0000259" key="4">
    <source>
        <dbReference type="PROSITE" id="PS51071"/>
    </source>
</evidence>
<reference evidence="6" key="1">
    <citation type="submission" date="2020-10" db="EMBL/GenBank/DDBJ databases">
        <authorList>
            <person name="Gilroy R."/>
        </authorList>
    </citation>
    <scope>NUCLEOTIDE SEQUENCE</scope>
    <source>
        <strain evidence="6">CHK188-20938</strain>
    </source>
</reference>
<dbReference type="GO" id="GO:0097367">
    <property type="term" value="F:carbohydrate derivative binding"/>
    <property type="evidence" value="ECO:0007669"/>
    <property type="project" value="InterPro"/>
</dbReference>
<proteinExistence type="predicted"/>
<evidence type="ECO:0000313" key="7">
    <source>
        <dbReference type="Proteomes" id="UP000824169"/>
    </source>
</evidence>
<dbReference type="InterPro" id="IPR035472">
    <property type="entry name" value="RpiR-like_SIS"/>
</dbReference>
<dbReference type="Pfam" id="PF01418">
    <property type="entry name" value="HTH_6"/>
    <property type="match status" value="1"/>
</dbReference>
<evidence type="ECO:0000256" key="1">
    <source>
        <dbReference type="ARBA" id="ARBA00023015"/>
    </source>
</evidence>
<comment type="caution">
    <text evidence="6">The sequence shown here is derived from an EMBL/GenBank/DDBJ whole genome shotgun (WGS) entry which is preliminary data.</text>
</comment>
<evidence type="ECO:0000313" key="6">
    <source>
        <dbReference type="EMBL" id="HIV26187.1"/>
    </source>
</evidence>
<dbReference type="InterPro" id="IPR001347">
    <property type="entry name" value="SIS_dom"/>
</dbReference>
<dbReference type="Proteomes" id="UP000824169">
    <property type="component" value="Unassembled WGS sequence"/>
</dbReference>
<dbReference type="InterPro" id="IPR036388">
    <property type="entry name" value="WH-like_DNA-bd_sf"/>
</dbReference>
<dbReference type="InterPro" id="IPR000281">
    <property type="entry name" value="HTH_RpiR"/>
</dbReference>